<keyword evidence="3" id="KW-1185">Reference proteome</keyword>
<dbReference type="Proteomes" id="UP000823388">
    <property type="component" value="Chromosome 5K"/>
</dbReference>
<comment type="caution">
    <text evidence="2">The sequence shown here is derived from an EMBL/GenBank/DDBJ whole genome shotgun (WGS) entry which is preliminary data.</text>
</comment>
<gene>
    <name evidence="2" type="ORF">PVAP13_5KG425200</name>
</gene>
<accession>A0A8T0SN68</accession>
<reference evidence="2 3" key="1">
    <citation type="submission" date="2020-05" db="EMBL/GenBank/DDBJ databases">
        <title>WGS assembly of Panicum virgatum.</title>
        <authorList>
            <person name="Lovell J.T."/>
            <person name="Jenkins J."/>
            <person name="Shu S."/>
            <person name="Juenger T.E."/>
            <person name="Schmutz J."/>
        </authorList>
    </citation>
    <scope>NUCLEOTIDE SEQUENCE [LARGE SCALE GENOMIC DNA]</scope>
    <source>
        <strain evidence="3">cv. AP13</strain>
    </source>
</reference>
<sequence>MTRQPSSPAAPARSGSPPEAACKMAVAGPVAGNKAAAGGVKAVSWDDFVTSMVLGAGNKAGIEAAAVKAKPAVTRKTKMIKVEQSYIDSLLAFRSACPPRPLFTEFADNGLRRSCEKAAALLKIKQEKDDEILKQYNAYGCAYWEVEIRDEEE</sequence>
<evidence type="ECO:0000313" key="3">
    <source>
        <dbReference type="Proteomes" id="UP000823388"/>
    </source>
</evidence>
<protein>
    <submittedName>
        <fullName evidence="2">Uncharacterized protein</fullName>
    </submittedName>
</protein>
<proteinExistence type="predicted"/>
<feature type="region of interest" description="Disordered" evidence="1">
    <location>
        <begin position="1"/>
        <end position="20"/>
    </location>
</feature>
<dbReference type="EMBL" id="CM029045">
    <property type="protein sequence ID" value="KAG2599577.1"/>
    <property type="molecule type" value="Genomic_DNA"/>
</dbReference>
<name>A0A8T0SN68_PANVG</name>
<evidence type="ECO:0000256" key="1">
    <source>
        <dbReference type="SAM" id="MobiDB-lite"/>
    </source>
</evidence>
<organism evidence="2 3">
    <name type="scientific">Panicum virgatum</name>
    <name type="common">Blackwell switchgrass</name>
    <dbReference type="NCBI Taxonomy" id="38727"/>
    <lineage>
        <taxon>Eukaryota</taxon>
        <taxon>Viridiplantae</taxon>
        <taxon>Streptophyta</taxon>
        <taxon>Embryophyta</taxon>
        <taxon>Tracheophyta</taxon>
        <taxon>Spermatophyta</taxon>
        <taxon>Magnoliopsida</taxon>
        <taxon>Liliopsida</taxon>
        <taxon>Poales</taxon>
        <taxon>Poaceae</taxon>
        <taxon>PACMAD clade</taxon>
        <taxon>Panicoideae</taxon>
        <taxon>Panicodae</taxon>
        <taxon>Paniceae</taxon>
        <taxon>Panicinae</taxon>
        <taxon>Panicum</taxon>
        <taxon>Panicum sect. Hiantes</taxon>
    </lineage>
</organism>
<dbReference type="AlphaFoldDB" id="A0A8T0SN68"/>
<evidence type="ECO:0000313" key="2">
    <source>
        <dbReference type="EMBL" id="KAG2599577.1"/>
    </source>
</evidence>